<gene>
    <name evidence="1" type="ORF">SAMN05421797_101583</name>
</gene>
<protein>
    <submittedName>
        <fullName evidence="1">Uncharacterized protein</fullName>
    </submittedName>
</protein>
<dbReference type="Proteomes" id="UP000186953">
    <property type="component" value="Unassembled WGS sequence"/>
</dbReference>
<evidence type="ECO:0000313" key="1">
    <source>
        <dbReference type="EMBL" id="SIQ07450.1"/>
    </source>
</evidence>
<reference evidence="2" key="1">
    <citation type="submission" date="2017-01" db="EMBL/GenBank/DDBJ databases">
        <authorList>
            <person name="Varghese N."/>
            <person name="Submissions S."/>
        </authorList>
    </citation>
    <scope>NUCLEOTIDE SEQUENCE [LARGE SCALE GENOMIC DNA]</scope>
    <source>
        <strain evidence="2">DSM 15366</strain>
    </source>
</reference>
<organism evidence="1 2">
    <name type="scientific">Maribacter ulvicola</name>
    <dbReference type="NCBI Taxonomy" id="228959"/>
    <lineage>
        <taxon>Bacteria</taxon>
        <taxon>Pseudomonadati</taxon>
        <taxon>Bacteroidota</taxon>
        <taxon>Flavobacteriia</taxon>
        <taxon>Flavobacteriales</taxon>
        <taxon>Flavobacteriaceae</taxon>
        <taxon>Maribacter</taxon>
    </lineage>
</organism>
<proteinExistence type="predicted"/>
<dbReference type="AlphaFoldDB" id="A0A1N6PSW7"/>
<evidence type="ECO:0000313" key="2">
    <source>
        <dbReference type="Proteomes" id="UP000186953"/>
    </source>
</evidence>
<name>A0A1N6PSW7_9FLAO</name>
<dbReference type="EMBL" id="FTMA01000001">
    <property type="protein sequence ID" value="SIQ07450.1"/>
    <property type="molecule type" value="Genomic_DNA"/>
</dbReference>
<keyword evidence="2" id="KW-1185">Reference proteome</keyword>
<dbReference type="STRING" id="228959.SAMN05421797_101583"/>
<sequence length="33" mass="3827">MSWDIILFNTKQKIESVAELNENQLELTDFSGI</sequence>
<accession>A0A1N6PSW7</accession>